<evidence type="ECO:0000256" key="2">
    <source>
        <dbReference type="ARBA" id="ARBA00022559"/>
    </source>
</evidence>
<evidence type="ECO:0000256" key="3">
    <source>
        <dbReference type="ARBA" id="ARBA00022617"/>
    </source>
</evidence>
<dbReference type="RefSeq" id="WP_123928175.1">
    <property type="nucleotide sequence ID" value="NZ_CP033896.1"/>
</dbReference>
<dbReference type="InterPro" id="IPR011008">
    <property type="entry name" value="Dimeric_a/b-barrel"/>
</dbReference>
<evidence type="ECO:0000313" key="13">
    <source>
        <dbReference type="Proteomes" id="UP000269019"/>
    </source>
</evidence>
<accession>A0A3G6J6I6</accession>
<comment type="similarity">
    <text evidence="8">Belongs to the DyP-type peroxidase family.</text>
</comment>
<gene>
    <name evidence="12" type="primary">efeN2</name>
    <name evidence="12" type="ORF">CCHOA_06580</name>
</gene>
<evidence type="ECO:0000256" key="7">
    <source>
        <dbReference type="ARBA" id="ARBA00023004"/>
    </source>
</evidence>
<dbReference type="InterPro" id="IPR006314">
    <property type="entry name" value="Dyp_peroxidase"/>
</dbReference>
<evidence type="ECO:0000313" key="12">
    <source>
        <dbReference type="EMBL" id="AZA13715.1"/>
    </source>
</evidence>
<evidence type="ECO:0000259" key="10">
    <source>
        <dbReference type="Pfam" id="PF04261"/>
    </source>
</evidence>
<evidence type="ECO:0000256" key="6">
    <source>
        <dbReference type="ARBA" id="ARBA00023002"/>
    </source>
</evidence>
<dbReference type="Pfam" id="PF04261">
    <property type="entry name" value="Dyp_perox_N"/>
    <property type="match status" value="1"/>
</dbReference>
<keyword evidence="6 12" id="KW-0560">Oxidoreductase</keyword>
<dbReference type="InterPro" id="IPR048327">
    <property type="entry name" value="Dyp_perox_N"/>
</dbReference>
<dbReference type="GO" id="GO:0020037">
    <property type="term" value="F:heme binding"/>
    <property type="evidence" value="ECO:0007669"/>
    <property type="project" value="InterPro"/>
</dbReference>
<dbReference type="PROSITE" id="PS51404">
    <property type="entry name" value="DYP_PEROXIDASE"/>
    <property type="match status" value="1"/>
</dbReference>
<reference evidence="12 13" key="1">
    <citation type="submission" date="2018-11" db="EMBL/GenBank/DDBJ databases">
        <authorList>
            <person name="Kleinhagauer T."/>
            <person name="Glaeser S.P."/>
            <person name="Spergser J."/>
            <person name="Ruckert C."/>
            <person name="Kaempfer P."/>
            <person name="Busse H.-J."/>
        </authorList>
    </citation>
    <scope>NUCLEOTIDE SEQUENCE [LARGE SCALE GENOMIC DNA]</scope>
    <source>
        <strain evidence="12 13">200CH</strain>
    </source>
</reference>
<organism evidence="12 13">
    <name type="scientific">Corynebacterium choanae</name>
    <dbReference type="NCBI Taxonomy" id="1862358"/>
    <lineage>
        <taxon>Bacteria</taxon>
        <taxon>Bacillati</taxon>
        <taxon>Actinomycetota</taxon>
        <taxon>Actinomycetes</taxon>
        <taxon>Mycobacteriales</taxon>
        <taxon>Corynebacteriaceae</taxon>
        <taxon>Corynebacterium</taxon>
    </lineage>
</organism>
<dbReference type="OrthoDB" id="9781066at2"/>
<name>A0A3G6J6I6_9CORY</name>
<evidence type="ECO:0000256" key="1">
    <source>
        <dbReference type="ARBA" id="ARBA00001970"/>
    </source>
</evidence>
<dbReference type="EC" id="1.11.1.-" evidence="12"/>
<dbReference type="EMBL" id="CP033896">
    <property type="protein sequence ID" value="AZA13715.1"/>
    <property type="molecule type" value="Genomic_DNA"/>
</dbReference>
<feature type="compositionally biased region" description="Basic and acidic residues" evidence="9">
    <location>
        <begin position="310"/>
        <end position="323"/>
    </location>
</feature>
<dbReference type="PROSITE" id="PS51318">
    <property type="entry name" value="TAT"/>
    <property type="match status" value="1"/>
</dbReference>
<dbReference type="GO" id="GO:0004601">
    <property type="term" value="F:peroxidase activity"/>
    <property type="evidence" value="ECO:0007669"/>
    <property type="project" value="UniProtKB-KW"/>
</dbReference>
<dbReference type="GO" id="GO:0046872">
    <property type="term" value="F:metal ion binding"/>
    <property type="evidence" value="ECO:0007669"/>
    <property type="project" value="UniProtKB-KW"/>
</dbReference>
<feature type="region of interest" description="Disordered" evidence="9">
    <location>
        <begin position="1"/>
        <end position="20"/>
    </location>
</feature>
<dbReference type="Pfam" id="PF20628">
    <property type="entry name" value="Dyp_perox_C"/>
    <property type="match status" value="1"/>
</dbReference>
<keyword evidence="13" id="KW-1185">Reference proteome</keyword>
<feature type="domain" description="Dyp-type peroxidase C-terminal" evidence="11">
    <location>
        <begin position="236"/>
        <end position="417"/>
    </location>
</feature>
<proteinExistence type="inferred from homology"/>
<dbReference type="InterPro" id="IPR048328">
    <property type="entry name" value="Dyp_perox_C"/>
</dbReference>
<comment type="cofactor">
    <cofactor evidence="1">
        <name>heme b</name>
        <dbReference type="ChEBI" id="CHEBI:60344"/>
    </cofactor>
</comment>
<dbReference type="InterPro" id="IPR006311">
    <property type="entry name" value="TAT_signal"/>
</dbReference>
<dbReference type="NCBIfam" id="TIGR01413">
    <property type="entry name" value="Dyp_perox_fam"/>
    <property type="match status" value="1"/>
</dbReference>
<evidence type="ECO:0000256" key="8">
    <source>
        <dbReference type="ARBA" id="ARBA00025737"/>
    </source>
</evidence>
<sequence length="436" mass="48151">MVHNRNETPESTNQQPDAAPLSRRSFLAGVSATAAGIAAAQPLLAHGQTRTTNTREIPDATGATDAVTDELAEVVVFDDEHQAGIRTAEQAHCSLIGFNFRAGVDADDVRRLLTLWTEDARRLTAGTAPLGDLEPEMAKAPAHLTITCGFGPGLFEVIGKPAQRPAWLEPLPAFERDELDDKWGQTDLVLQLCCDDQLTLAHAQRHMIRSAMSYVSPSWIQLGFLPQRGAREGGAPRNLFGLKDGTVNPNKDKEYNDIVWIDEGPDWLHGGTCLVLRRIAFKMFEWEKLDRASREQVFGRKLDSGAPLTGKKETDTPDYEARDSYGLPVIDPTSHMARATNPADKPNQKLRRRAYSYDLPPEPDSEDGANSGLLFICFQQDPREQFIPIQQRLDTIDRLNQWVTHIGSAVYACPPGTDAQGAKGRDTYWGQSLLEG</sequence>
<keyword evidence="7" id="KW-0408">Iron</keyword>
<keyword evidence="4" id="KW-0479">Metal-binding</keyword>
<feature type="region of interest" description="Disordered" evidence="9">
    <location>
        <begin position="303"/>
        <end position="323"/>
    </location>
</feature>
<dbReference type="GO" id="GO:0005829">
    <property type="term" value="C:cytosol"/>
    <property type="evidence" value="ECO:0007669"/>
    <property type="project" value="TreeGrafter"/>
</dbReference>
<dbReference type="PANTHER" id="PTHR30521:SF4">
    <property type="entry name" value="DEFERROCHELATASE"/>
    <property type="match status" value="1"/>
</dbReference>
<evidence type="ECO:0000256" key="5">
    <source>
        <dbReference type="ARBA" id="ARBA00022729"/>
    </source>
</evidence>
<evidence type="ECO:0000259" key="11">
    <source>
        <dbReference type="Pfam" id="PF20628"/>
    </source>
</evidence>
<dbReference type="SUPFAM" id="SSF54909">
    <property type="entry name" value="Dimeric alpha+beta barrel"/>
    <property type="match status" value="1"/>
</dbReference>
<evidence type="ECO:0000256" key="4">
    <source>
        <dbReference type="ARBA" id="ARBA00022723"/>
    </source>
</evidence>
<keyword evidence="5" id="KW-0732">Signal</keyword>
<dbReference type="PANTHER" id="PTHR30521">
    <property type="entry name" value="DEFERROCHELATASE/PEROXIDASE"/>
    <property type="match status" value="1"/>
</dbReference>
<feature type="domain" description="Dyp-type peroxidase N-terminal" evidence="10">
    <location>
        <begin position="82"/>
        <end position="224"/>
    </location>
</feature>
<dbReference type="KEGG" id="ccho:CCHOA_06580"/>
<dbReference type="AlphaFoldDB" id="A0A3G6J6I6"/>
<evidence type="ECO:0000256" key="9">
    <source>
        <dbReference type="SAM" id="MobiDB-lite"/>
    </source>
</evidence>
<dbReference type="Proteomes" id="UP000269019">
    <property type="component" value="Chromosome"/>
</dbReference>
<keyword evidence="2 12" id="KW-0575">Peroxidase</keyword>
<protein>
    <submittedName>
        <fullName evidence="12">Putative deferrochelatase/peroxidase EfeN</fullName>
        <ecNumber evidence="12">1.11.1.-</ecNumber>
    </submittedName>
</protein>
<keyword evidence="3" id="KW-0349">Heme</keyword>